<accession>A0A0E0JJ71</accession>
<dbReference type="HOGENOM" id="CLU_1456686_0_0_1"/>
<evidence type="ECO:0000313" key="2">
    <source>
        <dbReference type="Proteomes" id="UP000026962"/>
    </source>
</evidence>
<organism evidence="1">
    <name type="scientific">Oryza punctata</name>
    <name type="common">Red rice</name>
    <dbReference type="NCBI Taxonomy" id="4537"/>
    <lineage>
        <taxon>Eukaryota</taxon>
        <taxon>Viridiplantae</taxon>
        <taxon>Streptophyta</taxon>
        <taxon>Embryophyta</taxon>
        <taxon>Tracheophyta</taxon>
        <taxon>Spermatophyta</taxon>
        <taxon>Magnoliopsida</taxon>
        <taxon>Liliopsida</taxon>
        <taxon>Poales</taxon>
        <taxon>Poaceae</taxon>
        <taxon>BOP clade</taxon>
        <taxon>Oryzoideae</taxon>
        <taxon>Oryzeae</taxon>
        <taxon>Oryzinae</taxon>
        <taxon>Oryza</taxon>
    </lineage>
</organism>
<dbReference type="Gramene" id="OPUNC01G17280.1">
    <property type="protein sequence ID" value="OPUNC01G17280.1"/>
    <property type="gene ID" value="OPUNC01G17280"/>
</dbReference>
<protein>
    <submittedName>
        <fullName evidence="1">Uncharacterized protein</fullName>
    </submittedName>
</protein>
<dbReference type="EnsemblPlants" id="OPUNC01G17280.1">
    <property type="protein sequence ID" value="OPUNC01G17280.1"/>
    <property type="gene ID" value="OPUNC01G17280"/>
</dbReference>
<dbReference type="Proteomes" id="UP000026962">
    <property type="component" value="Chromosome 1"/>
</dbReference>
<evidence type="ECO:0000313" key="1">
    <source>
        <dbReference type="EnsemblPlants" id="OPUNC01G17280.1"/>
    </source>
</evidence>
<dbReference type="AlphaFoldDB" id="A0A0E0JJ71"/>
<name>A0A0E0JJ71_ORYPU</name>
<reference evidence="1" key="2">
    <citation type="submission" date="2018-05" db="EMBL/GenBank/DDBJ databases">
        <title>OpunRS2 (Oryza punctata Reference Sequence Version 2).</title>
        <authorList>
            <person name="Zhang J."/>
            <person name="Kudrna D."/>
            <person name="Lee S."/>
            <person name="Talag J."/>
            <person name="Welchert J."/>
            <person name="Wing R.A."/>
        </authorList>
    </citation>
    <scope>NUCLEOTIDE SEQUENCE [LARGE SCALE GENOMIC DNA]</scope>
</reference>
<sequence>MAPHTLPLDHMLPSRATLIFLVDTTGHLTKLRGRVEVTRCTDHLEFSVGIASTDFTVDNFLESPQCGCGFDCDDGDGDGISSSSLPPPLEPSLLRSRGHLFDGMQQREVAFSQIALAATLLGGRCNDLFRQDCQVARMMTVITWSGCPARGRHWVVAVRLRGTAAYDLVSLSTPFLYGHGTQLVST</sequence>
<dbReference type="STRING" id="4537.A0A0E0JJ71"/>
<reference evidence="1" key="1">
    <citation type="submission" date="2015-04" db="UniProtKB">
        <authorList>
            <consortium name="EnsemblPlants"/>
        </authorList>
    </citation>
    <scope>IDENTIFICATION</scope>
</reference>
<proteinExistence type="predicted"/>
<keyword evidence="2" id="KW-1185">Reference proteome</keyword>